<keyword evidence="3" id="KW-1185">Reference proteome</keyword>
<reference evidence="2 3" key="1">
    <citation type="submission" date="2020-05" db="EMBL/GenBank/DDBJ databases">
        <title>WGS assembly of Panicum virgatum.</title>
        <authorList>
            <person name="Lovell J.T."/>
            <person name="Jenkins J."/>
            <person name="Shu S."/>
            <person name="Juenger T.E."/>
            <person name="Schmutz J."/>
        </authorList>
    </citation>
    <scope>NUCLEOTIDE SEQUENCE [LARGE SCALE GENOMIC DNA]</scope>
    <source>
        <strain evidence="3">cv. AP13</strain>
    </source>
</reference>
<organism evidence="2 3">
    <name type="scientific">Panicum virgatum</name>
    <name type="common">Blackwell switchgrass</name>
    <dbReference type="NCBI Taxonomy" id="38727"/>
    <lineage>
        <taxon>Eukaryota</taxon>
        <taxon>Viridiplantae</taxon>
        <taxon>Streptophyta</taxon>
        <taxon>Embryophyta</taxon>
        <taxon>Tracheophyta</taxon>
        <taxon>Spermatophyta</taxon>
        <taxon>Magnoliopsida</taxon>
        <taxon>Liliopsida</taxon>
        <taxon>Poales</taxon>
        <taxon>Poaceae</taxon>
        <taxon>PACMAD clade</taxon>
        <taxon>Panicoideae</taxon>
        <taxon>Panicodae</taxon>
        <taxon>Paniceae</taxon>
        <taxon>Panicinae</taxon>
        <taxon>Panicum</taxon>
        <taxon>Panicum sect. Hiantes</taxon>
    </lineage>
</organism>
<evidence type="ECO:0000313" key="3">
    <source>
        <dbReference type="Proteomes" id="UP000823388"/>
    </source>
</evidence>
<protein>
    <submittedName>
        <fullName evidence="2">Uncharacterized protein</fullName>
    </submittedName>
</protein>
<feature type="region of interest" description="Disordered" evidence="1">
    <location>
        <begin position="31"/>
        <end position="65"/>
    </location>
</feature>
<dbReference type="AlphaFoldDB" id="A0A8T0URC7"/>
<comment type="caution">
    <text evidence="2">The sequence shown here is derived from an EMBL/GenBank/DDBJ whole genome shotgun (WGS) entry which is preliminary data.</text>
</comment>
<accession>A0A8T0URC7</accession>
<dbReference type="EMBL" id="CM029041">
    <property type="protein sequence ID" value="KAG2624615.1"/>
    <property type="molecule type" value="Genomic_DNA"/>
</dbReference>
<name>A0A8T0URC7_PANVG</name>
<proteinExistence type="predicted"/>
<dbReference type="Proteomes" id="UP000823388">
    <property type="component" value="Chromosome 3K"/>
</dbReference>
<gene>
    <name evidence="2" type="ORF">PVAP13_3KG145727</name>
</gene>
<evidence type="ECO:0000256" key="1">
    <source>
        <dbReference type="SAM" id="MobiDB-lite"/>
    </source>
</evidence>
<sequence length="107" mass="11792">MLASRAGQLAPTLLPRRWRLARLCSVAVTADRSPPVPSCVPSPTMGTWRRPKRRRAPRGQPRAGTVAGALGWRRTRPRGKLRAGGVGRSGEQPGFNDVAVEWFEYCE</sequence>
<evidence type="ECO:0000313" key="2">
    <source>
        <dbReference type="EMBL" id="KAG2624615.1"/>
    </source>
</evidence>